<reference evidence="3" key="1">
    <citation type="submission" date="2020-11" db="EMBL/GenBank/DDBJ databases">
        <authorList>
            <consortium name="DOE Joint Genome Institute"/>
            <person name="Ahrendt S."/>
            <person name="Riley R."/>
            <person name="Andreopoulos W."/>
            <person name="Labutti K."/>
            <person name="Pangilinan J."/>
            <person name="Ruiz-Duenas F.J."/>
            <person name="Barrasa J.M."/>
            <person name="Sanchez-Garcia M."/>
            <person name="Camarero S."/>
            <person name="Miyauchi S."/>
            <person name="Serrano A."/>
            <person name="Linde D."/>
            <person name="Babiker R."/>
            <person name="Drula E."/>
            <person name="Ayuso-Fernandez I."/>
            <person name="Pacheco R."/>
            <person name="Padilla G."/>
            <person name="Ferreira P."/>
            <person name="Barriuso J."/>
            <person name="Kellner H."/>
            <person name="Castanera R."/>
            <person name="Alfaro M."/>
            <person name="Ramirez L."/>
            <person name="Pisabarro A.G."/>
            <person name="Kuo A."/>
            <person name="Tritt A."/>
            <person name="Lipzen A."/>
            <person name="He G."/>
            <person name="Yan M."/>
            <person name="Ng V."/>
            <person name="Cullen D."/>
            <person name="Martin F."/>
            <person name="Rosso M.-N."/>
            <person name="Henrissat B."/>
            <person name="Hibbett D."/>
            <person name="Martinez A.T."/>
            <person name="Grigoriev I.V."/>
        </authorList>
    </citation>
    <scope>NUCLEOTIDE SEQUENCE</scope>
    <source>
        <strain evidence="3">CIRM-BRFM 674</strain>
    </source>
</reference>
<evidence type="ECO:0000313" key="3">
    <source>
        <dbReference type="EMBL" id="KAF9471260.1"/>
    </source>
</evidence>
<organism evidence="3 4">
    <name type="scientific">Pholiota conissans</name>
    <dbReference type="NCBI Taxonomy" id="109636"/>
    <lineage>
        <taxon>Eukaryota</taxon>
        <taxon>Fungi</taxon>
        <taxon>Dikarya</taxon>
        <taxon>Basidiomycota</taxon>
        <taxon>Agaricomycotina</taxon>
        <taxon>Agaricomycetes</taxon>
        <taxon>Agaricomycetidae</taxon>
        <taxon>Agaricales</taxon>
        <taxon>Agaricineae</taxon>
        <taxon>Strophariaceae</taxon>
        <taxon>Pholiota</taxon>
    </lineage>
</organism>
<dbReference type="Gene3D" id="3.40.50.1580">
    <property type="entry name" value="Nucleoside phosphorylase domain"/>
    <property type="match status" value="1"/>
</dbReference>
<dbReference type="GO" id="GO:0017061">
    <property type="term" value="F:S-methyl-5-thioadenosine phosphorylase activity"/>
    <property type="evidence" value="ECO:0007669"/>
    <property type="project" value="InterPro"/>
</dbReference>
<accession>A0A9P5YPD8</accession>
<dbReference type="GO" id="GO:0005829">
    <property type="term" value="C:cytosol"/>
    <property type="evidence" value="ECO:0007669"/>
    <property type="project" value="TreeGrafter"/>
</dbReference>
<dbReference type="PANTHER" id="PTHR42679">
    <property type="entry name" value="S-METHYL-5'-THIOADENOSINE PHOSPHORYLASE"/>
    <property type="match status" value="1"/>
</dbReference>
<evidence type="ECO:0000313" key="4">
    <source>
        <dbReference type="Proteomes" id="UP000807469"/>
    </source>
</evidence>
<proteinExistence type="predicted"/>
<dbReference type="OrthoDB" id="431409at2759"/>
<sequence length="93" mass="10366">VLAEAKLVRETEFSYALICIVTDYDSWLSESDVVTVHEVFQTLKQNTYISRLVAATVFNELQAVIVGSDASAFLEHVGSSLHLSTLSCSWVRR</sequence>
<dbReference type="Proteomes" id="UP000807469">
    <property type="component" value="Unassembled WGS sequence"/>
</dbReference>
<comment type="caution">
    <text evidence="3">The sequence shown here is derived from an EMBL/GenBank/DDBJ whole genome shotgun (WGS) entry which is preliminary data.</text>
</comment>
<evidence type="ECO:0000256" key="1">
    <source>
        <dbReference type="ARBA" id="ARBA00022676"/>
    </source>
</evidence>
<evidence type="ECO:0000256" key="2">
    <source>
        <dbReference type="ARBA" id="ARBA00022679"/>
    </source>
</evidence>
<dbReference type="InterPro" id="IPR010044">
    <property type="entry name" value="MTAP"/>
</dbReference>
<protein>
    <submittedName>
        <fullName evidence="3">Uncharacterized protein</fullName>
    </submittedName>
</protein>
<dbReference type="SUPFAM" id="SSF53167">
    <property type="entry name" value="Purine and uridine phosphorylases"/>
    <property type="match status" value="1"/>
</dbReference>
<keyword evidence="4" id="KW-1185">Reference proteome</keyword>
<dbReference type="PANTHER" id="PTHR42679:SF2">
    <property type="entry name" value="S-METHYL-5'-THIOADENOSINE PHOSPHORYLASE"/>
    <property type="match status" value="1"/>
</dbReference>
<dbReference type="AlphaFoldDB" id="A0A9P5YPD8"/>
<dbReference type="GO" id="GO:0019509">
    <property type="term" value="P:L-methionine salvage from methylthioadenosine"/>
    <property type="evidence" value="ECO:0007669"/>
    <property type="project" value="TreeGrafter"/>
</dbReference>
<feature type="non-terminal residue" evidence="3">
    <location>
        <position position="1"/>
    </location>
</feature>
<dbReference type="InterPro" id="IPR035994">
    <property type="entry name" value="Nucleoside_phosphorylase_sf"/>
</dbReference>
<keyword evidence="2" id="KW-0808">Transferase</keyword>
<gene>
    <name evidence="3" type="ORF">BDN70DRAFT_888337</name>
</gene>
<dbReference type="GO" id="GO:0009116">
    <property type="term" value="P:nucleoside metabolic process"/>
    <property type="evidence" value="ECO:0007669"/>
    <property type="project" value="InterPro"/>
</dbReference>
<name>A0A9P5YPD8_9AGAR</name>
<keyword evidence="1" id="KW-0328">Glycosyltransferase</keyword>
<dbReference type="EMBL" id="MU155722">
    <property type="protein sequence ID" value="KAF9471260.1"/>
    <property type="molecule type" value="Genomic_DNA"/>
</dbReference>